<dbReference type="RefSeq" id="WP_132692613.1">
    <property type="nucleotide sequence ID" value="NZ_SKBU01000029.1"/>
</dbReference>
<dbReference type="GO" id="GO:0004364">
    <property type="term" value="F:glutathione transferase activity"/>
    <property type="evidence" value="ECO:0007669"/>
    <property type="project" value="TreeGrafter"/>
</dbReference>
<gene>
    <name evidence="4" type="ORF">E0L93_13540</name>
</gene>
<dbReference type="InterPro" id="IPR044087">
    <property type="entry name" value="NahD-like"/>
</dbReference>
<feature type="active site" description="Nucleophile" evidence="2">
    <location>
        <position position="12"/>
    </location>
</feature>
<evidence type="ECO:0000256" key="1">
    <source>
        <dbReference type="PIRNR" id="PIRNR006386"/>
    </source>
</evidence>
<dbReference type="InterPro" id="IPR036249">
    <property type="entry name" value="Thioredoxin-like_sf"/>
</dbReference>
<dbReference type="Gene3D" id="3.40.30.10">
    <property type="entry name" value="Glutaredoxin"/>
    <property type="match status" value="1"/>
</dbReference>
<sequence length="201" mass="22691">MARVEFFFDLVSPYSYLAQTQIRRICAGHGAELIFRPFLLGAVHNATGNIAPAAVPAKARYLLRDLRRWAKYYGVPLNFPRPFPFTTVASMRAACWCEEQGNLDDFVREGFDAYWVDGKGPKGTDRRDEAEPLREIARRIGADPDKLAEAAAAPEYRDALRESTEEAVRRGAFGAPTFFVDGELFWGNDRLHFVEQALEGR</sequence>
<dbReference type="Pfam" id="PF01323">
    <property type="entry name" value="DSBA"/>
    <property type="match status" value="1"/>
</dbReference>
<dbReference type="PANTHER" id="PTHR42943:SF2">
    <property type="entry name" value="GLUTATHIONE S-TRANSFERASE KAPPA 1"/>
    <property type="match status" value="1"/>
</dbReference>
<accession>A0A4R1BD98</accession>
<dbReference type="PANTHER" id="PTHR42943">
    <property type="entry name" value="GLUTATHIONE S-TRANSFERASE KAPPA"/>
    <property type="match status" value="1"/>
</dbReference>
<comment type="similarity">
    <text evidence="1">Belongs to the GST superfamily. NadH family.</text>
</comment>
<dbReference type="PIRSF" id="PIRSF006386">
    <property type="entry name" value="HCCAis_GSTk"/>
    <property type="match status" value="1"/>
</dbReference>
<reference evidence="4 5" key="1">
    <citation type="submission" date="2019-03" db="EMBL/GenBank/DDBJ databases">
        <title>Whole genome sequence of a novel Rubrobacter taiwanensis strain, isolated from Yellowstone National Park.</title>
        <authorList>
            <person name="Freed S."/>
            <person name="Ramaley R.F."/>
            <person name="Kyndt J.A."/>
        </authorList>
    </citation>
    <scope>NUCLEOTIDE SEQUENCE [LARGE SCALE GENOMIC DNA]</scope>
    <source>
        <strain evidence="4 5">Yellowstone</strain>
    </source>
</reference>
<dbReference type="Proteomes" id="UP000295244">
    <property type="component" value="Unassembled WGS sequence"/>
</dbReference>
<dbReference type="CDD" id="cd03022">
    <property type="entry name" value="DsbA_HCCA_Iso"/>
    <property type="match status" value="1"/>
</dbReference>
<comment type="catalytic activity">
    <reaction evidence="1">
        <text>2-hydroxychromene-2-carboxylate = (3E)-4-(2-hydroxyphenyl)-2-oxobut-3-enoate</text>
        <dbReference type="Rhea" id="RHEA:27401"/>
        <dbReference type="ChEBI" id="CHEBI:59350"/>
        <dbReference type="ChEBI" id="CHEBI:59353"/>
        <dbReference type="EC" id="5.99.1.4"/>
    </reaction>
</comment>
<evidence type="ECO:0000259" key="3">
    <source>
        <dbReference type="Pfam" id="PF01323"/>
    </source>
</evidence>
<proteinExistence type="inferred from homology"/>
<dbReference type="GO" id="GO:0004602">
    <property type="term" value="F:glutathione peroxidase activity"/>
    <property type="evidence" value="ECO:0007669"/>
    <property type="project" value="TreeGrafter"/>
</dbReference>
<organism evidence="4 5">
    <name type="scientific">Rubrobacter taiwanensis</name>
    <dbReference type="NCBI Taxonomy" id="185139"/>
    <lineage>
        <taxon>Bacteria</taxon>
        <taxon>Bacillati</taxon>
        <taxon>Actinomycetota</taxon>
        <taxon>Rubrobacteria</taxon>
        <taxon>Rubrobacterales</taxon>
        <taxon>Rubrobacteraceae</taxon>
        <taxon>Rubrobacter</taxon>
    </lineage>
</organism>
<dbReference type="SUPFAM" id="SSF52833">
    <property type="entry name" value="Thioredoxin-like"/>
    <property type="match status" value="1"/>
</dbReference>
<name>A0A4R1BD98_9ACTN</name>
<feature type="domain" description="DSBA-like thioredoxin" evidence="3">
    <location>
        <begin position="4"/>
        <end position="198"/>
    </location>
</feature>
<keyword evidence="5" id="KW-1185">Reference proteome</keyword>
<dbReference type="EC" id="5.99.1.4" evidence="1"/>
<dbReference type="InterPro" id="IPR001853">
    <property type="entry name" value="DSBA-like_thioredoxin_dom"/>
</dbReference>
<dbReference type="InterPro" id="IPR014440">
    <property type="entry name" value="HCCAis_GSTk"/>
</dbReference>
<dbReference type="GO" id="GO:0006749">
    <property type="term" value="P:glutathione metabolic process"/>
    <property type="evidence" value="ECO:0007669"/>
    <property type="project" value="TreeGrafter"/>
</dbReference>
<dbReference type="OrthoDB" id="5244108at2"/>
<evidence type="ECO:0000313" key="5">
    <source>
        <dbReference type="Proteomes" id="UP000295244"/>
    </source>
</evidence>
<dbReference type="EMBL" id="SKBU01000029">
    <property type="protein sequence ID" value="TCJ15075.1"/>
    <property type="molecule type" value="Genomic_DNA"/>
</dbReference>
<protein>
    <recommendedName>
        <fullName evidence="1">2-hydroxychromene-2-carboxylate isomerase</fullName>
        <ecNumber evidence="1">5.99.1.4</ecNumber>
    </recommendedName>
</protein>
<dbReference type="GO" id="GO:1901170">
    <property type="term" value="P:naphthalene catabolic process"/>
    <property type="evidence" value="ECO:0007669"/>
    <property type="project" value="InterPro"/>
</dbReference>
<dbReference type="GO" id="GO:0018845">
    <property type="term" value="F:2-hydroxychromene-2-carboxylate isomerase activity"/>
    <property type="evidence" value="ECO:0007669"/>
    <property type="project" value="UniProtKB-UniRule"/>
</dbReference>
<keyword evidence="1 4" id="KW-0413">Isomerase</keyword>
<evidence type="ECO:0000256" key="2">
    <source>
        <dbReference type="PIRSR" id="PIRSR006386-1"/>
    </source>
</evidence>
<evidence type="ECO:0000313" key="4">
    <source>
        <dbReference type="EMBL" id="TCJ15075.1"/>
    </source>
</evidence>
<comment type="caution">
    <text evidence="4">The sequence shown here is derived from an EMBL/GenBank/DDBJ whole genome shotgun (WGS) entry which is preliminary data.</text>
</comment>
<dbReference type="InterPro" id="IPR051924">
    <property type="entry name" value="GST_Kappa/NadH"/>
</dbReference>
<dbReference type="AlphaFoldDB" id="A0A4R1BD98"/>